<accession>A0ABT9VEN3</accession>
<keyword evidence="3" id="KW-1185">Reference proteome</keyword>
<dbReference type="PROSITE" id="PS51186">
    <property type="entry name" value="GNAT"/>
    <property type="match status" value="1"/>
</dbReference>
<evidence type="ECO:0000259" key="1">
    <source>
        <dbReference type="PROSITE" id="PS51186"/>
    </source>
</evidence>
<dbReference type="SUPFAM" id="SSF55729">
    <property type="entry name" value="Acyl-CoA N-acyltransferases (Nat)"/>
    <property type="match status" value="1"/>
</dbReference>
<reference evidence="2 3" key="1">
    <citation type="submission" date="2023-07" db="EMBL/GenBank/DDBJ databases">
        <title>Genomic Encyclopedia of Type Strains, Phase IV (KMG-IV): sequencing the most valuable type-strain genomes for metagenomic binning, comparative biology and taxonomic classification.</title>
        <authorList>
            <person name="Goeker M."/>
        </authorList>
    </citation>
    <scope>NUCLEOTIDE SEQUENCE [LARGE SCALE GENOMIC DNA]</scope>
    <source>
        <strain evidence="2 3">DSM 16460</strain>
    </source>
</reference>
<dbReference type="Pfam" id="PF13530">
    <property type="entry name" value="SCP2_2"/>
    <property type="match status" value="1"/>
</dbReference>
<evidence type="ECO:0000313" key="3">
    <source>
        <dbReference type="Proteomes" id="UP001224359"/>
    </source>
</evidence>
<evidence type="ECO:0000313" key="2">
    <source>
        <dbReference type="EMBL" id="MDQ0159408.1"/>
    </source>
</evidence>
<dbReference type="InterPro" id="IPR025559">
    <property type="entry name" value="Eis_dom"/>
</dbReference>
<dbReference type="Gene3D" id="3.30.1050.10">
    <property type="entry name" value="SCP2 sterol-binding domain"/>
    <property type="match status" value="1"/>
</dbReference>
<dbReference type="InterPro" id="IPR041380">
    <property type="entry name" value="Acetyltransf_17"/>
</dbReference>
<dbReference type="Gene3D" id="3.40.630.30">
    <property type="match status" value="2"/>
</dbReference>
<dbReference type="EMBL" id="JAUSTQ010000004">
    <property type="protein sequence ID" value="MDQ0159408.1"/>
    <property type="molecule type" value="Genomic_DNA"/>
</dbReference>
<dbReference type="RefSeq" id="WP_306975860.1">
    <property type="nucleotide sequence ID" value="NZ_JAUSTQ010000004.1"/>
</dbReference>
<dbReference type="PANTHER" id="PTHR37817">
    <property type="entry name" value="N-ACETYLTRANSFERASE EIS"/>
    <property type="match status" value="1"/>
</dbReference>
<dbReference type="InterPro" id="IPR051554">
    <property type="entry name" value="Acetyltransferase_Eis"/>
</dbReference>
<dbReference type="PANTHER" id="PTHR37817:SF1">
    <property type="entry name" value="N-ACETYLTRANSFERASE EIS"/>
    <property type="match status" value="1"/>
</dbReference>
<sequence length="417" mass="48335">MHEIRPLDESEFRDNIILHEQAYTANAAEKEEDIKRLVEREKSFFQETNLVVPYGAFEQNQLIGSMKLFDFQMNVFGTFLPVGGLSSVAVDLLHKKERVAKSLVDYFLDHYDKRGFSLATLYAFRPDFYYQMGFGYGKKKDVYNIAPHAFPNFSKKDDITYLTHEDKDDLVVCYNRFAEQHHGVMKKEGFQYKRPFEQFDIKIVGVKQNGVVTGYAIFSFKKREVNNFLSSNITIHEFIYTNRDALHQLSTFFHTQKDQVNRISVPTQDDTLHHFFTDARDGSDNLVNFVYHQTNTSGLGLMYRIINVERFFNQLKQHNFNNANHTVTFQVTDSMYPTNDGEVTVAFTNGKPAVIHGAKADTIIKIDISDLTSLLLGVVDVQKLYLYGKVELSHDDHVHIIDDIFRTRYQPISMTNF</sequence>
<feature type="domain" description="N-acetyltransferase" evidence="1">
    <location>
        <begin position="2"/>
        <end position="157"/>
    </location>
</feature>
<gene>
    <name evidence="2" type="ORF">J2S77_001372</name>
</gene>
<dbReference type="Proteomes" id="UP001224359">
    <property type="component" value="Unassembled WGS sequence"/>
</dbReference>
<protein>
    <submittedName>
        <fullName evidence="2">Acetyltransferase</fullName>
    </submittedName>
</protein>
<dbReference type="Pfam" id="PF17668">
    <property type="entry name" value="Acetyltransf_17"/>
    <property type="match status" value="1"/>
</dbReference>
<name>A0ABT9VEN3_9BACI</name>
<comment type="caution">
    <text evidence="2">The sequence shown here is derived from an EMBL/GenBank/DDBJ whole genome shotgun (WGS) entry which is preliminary data.</text>
</comment>
<dbReference type="InterPro" id="IPR036527">
    <property type="entry name" value="SCP2_sterol-bd_dom_sf"/>
</dbReference>
<dbReference type="Pfam" id="PF13527">
    <property type="entry name" value="Acetyltransf_9"/>
    <property type="match status" value="1"/>
</dbReference>
<dbReference type="SUPFAM" id="SSF55718">
    <property type="entry name" value="SCP-like"/>
    <property type="match status" value="1"/>
</dbReference>
<proteinExistence type="predicted"/>
<dbReference type="InterPro" id="IPR016181">
    <property type="entry name" value="Acyl_CoA_acyltransferase"/>
</dbReference>
<dbReference type="InterPro" id="IPR000182">
    <property type="entry name" value="GNAT_dom"/>
</dbReference>
<organism evidence="2 3">
    <name type="scientific">Alkalibacillus salilacus</name>
    <dbReference type="NCBI Taxonomy" id="284582"/>
    <lineage>
        <taxon>Bacteria</taxon>
        <taxon>Bacillati</taxon>
        <taxon>Bacillota</taxon>
        <taxon>Bacilli</taxon>
        <taxon>Bacillales</taxon>
        <taxon>Bacillaceae</taxon>
        <taxon>Alkalibacillus</taxon>
    </lineage>
</organism>